<evidence type="ECO:0000259" key="6">
    <source>
        <dbReference type="PROSITE" id="PS51371"/>
    </source>
</evidence>
<dbReference type="InterPro" id="IPR036318">
    <property type="entry name" value="FAD-bd_PCMH-like_sf"/>
</dbReference>
<dbReference type="GO" id="GO:0050660">
    <property type="term" value="F:flavin adenine dinucleotide binding"/>
    <property type="evidence" value="ECO:0007669"/>
    <property type="project" value="InterPro"/>
</dbReference>
<dbReference type="SUPFAM" id="SSF54631">
    <property type="entry name" value="CBS-domain pair"/>
    <property type="match status" value="1"/>
</dbReference>
<dbReference type="PROSITE" id="PS51371">
    <property type="entry name" value="CBS"/>
    <property type="match status" value="2"/>
</dbReference>
<protein>
    <submittedName>
        <fullName evidence="7">HlyC/CorC family transporter</fullName>
    </submittedName>
</protein>
<dbReference type="Pfam" id="PF00571">
    <property type="entry name" value="CBS"/>
    <property type="match status" value="2"/>
</dbReference>
<dbReference type="CDD" id="cd04590">
    <property type="entry name" value="CBS_pair_CorC_HlyC_assoc"/>
    <property type="match status" value="1"/>
</dbReference>
<sequence>MSDPVSHAPSTSLSSEGPSSTTGGSSRSAGPNDPADTRSAAPEPRPTGIFDRLRQLMSGWRSSGSLRTDLSEALSAPHTDISTDLSATERTMLKSVLGLRELRIGDLMIPRADIVAVQKDISLGELLTVFANAGHSRLVVYDDTLDDPVGMVHIRDLVAHLTQRAMTARTAKNRDTGVRVARPEAETEEGRETVRSTSKAVPAFNLKAIDLNTTLSAAKLIRRLLFVPPSMPSIELLASMQASRIHLALVIDEYGGTDGIVSMEDLVEEIVGDIEDEHDDDEMPMIALQPDGSYIADARAGLEEVAETVDPAFALGEEAEEVDTLGGLLVTLAGRVPVRGEIVSGPDNFEIEVLDADPRRVKRLRITTARDPKAGDASGRDSGEAPALMGARRERRRDERPASASLPPPAEQKNGYGGRAARDPDAAA</sequence>
<dbReference type="InterPro" id="IPR044751">
    <property type="entry name" value="Ion_transp-like_CBS"/>
</dbReference>
<dbReference type="GO" id="GO:0005886">
    <property type="term" value="C:plasma membrane"/>
    <property type="evidence" value="ECO:0007669"/>
    <property type="project" value="TreeGrafter"/>
</dbReference>
<dbReference type="AlphaFoldDB" id="A0A6P1YKN6"/>
<evidence type="ECO:0000256" key="3">
    <source>
        <dbReference type="ARBA" id="ARBA00023122"/>
    </source>
</evidence>
<dbReference type="Gene3D" id="3.10.580.10">
    <property type="entry name" value="CBS-domain"/>
    <property type="match status" value="1"/>
</dbReference>
<reference evidence="7 8" key="1">
    <citation type="submission" date="2020-02" db="EMBL/GenBank/DDBJ databases">
        <authorList>
            <person name="Li G."/>
        </authorList>
    </citation>
    <scope>NUCLEOTIDE SEQUENCE [LARGE SCALE GENOMIC DNA]</scope>
    <source>
        <strain evidence="7 8">DSM 102029</strain>
    </source>
</reference>
<evidence type="ECO:0000313" key="8">
    <source>
        <dbReference type="Proteomes" id="UP000464751"/>
    </source>
</evidence>
<keyword evidence="3 4" id="KW-0129">CBS domain</keyword>
<dbReference type="InterPro" id="IPR046342">
    <property type="entry name" value="CBS_dom_sf"/>
</dbReference>
<dbReference type="Gene3D" id="3.90.1280.20">
    <property type="match status" value="1"/>
</dbReference>
<feature type="compositionally biased region" description="Low complexity" evidence="5">
    <location>
        <begin position="9"/>
        <end position="31"/>
    </location>
</feature>
<organism evidence="7 8">
    <name type="scientific">Ancylobacter pratisalsi</name>
    <dbReference type="NCBI Taxonomy" id="1745854"/>
    <lineage>
        <taxon>Bacteria</taxon>
        <taxon>Pseudomonadati</taxon>
        <taxon>Pseudomonadota</taxon>
        <taxon>Alphaproteobacteria</taxon>
        <taxon>Hyphomicrobiales</taxon>
        <taxon>Xanthobacteraceae</taxon>
        <taxon>Ancylobacter</taxon>
    </lineage>
</organism>
<dbReference type="SUPFAM" id="SSF56176">
    <property type="entry name" value="FAD-binding/transporter-associated domain-like"/>
    <property type="match status" value="1"/>
</dbReference>
<dbReference type="SMART" id="SM01091">
    <property type="entry name" value="CorC_HlyC"/>
    <property type="match status" value="1"/>
</dbReference>
<dbReference type="PANTHER" id="PTHR22777">
    <property type="entry name" value="HEMOLYSIN-RELATED"/>
    <property type="match status" value="1"/>
</dbReference>
<name>A0A6P1YKN6_9HYPH</name>
<evidence type="ECO:0000256" key="1">
    <source>
        <dbReference type="ARBA" id="ARBA00006446"/>
    </source>
</evidence>
<dbReference type="InterPro" id="IPR000644">
    <property type="entry name" value="CBS_dom"/>
</dbReference>
<proteinExistence type="inferred from homology"/>
<feature type="compositionally biased region" description="Basic and acidic residues" evidence="5">
    <location>
        <begin position="368"/>
        <end position="383"/>
    </location>
</feature>
<dbReference type="InterPro" id="IPR016169">
    <property type="entry name" value="FAD-bd_PCMH_sub2"/>
</dbReference>
<dbReference type="RefSeq" id="WP_163074964.1">
    <property type="nucleotide sequence ID" value="NZ_CP048630.1"/>
</dbReference>
<dbReference type="SMART" id="SM00116">
    <property type="entry name" value="CBS"/>
    <property type="match status" value="2"/>
</dbReference>
<feature type="domain" description="CBS" evidence="6">
    <location>
        <begin position="108"/>
        <end position="169"/>
    </location>
</feature>
<dbReference type="Gene3D" id="3.30.465.10">
    <property type="match status" value="1"/>
</dbReference>
<gene>
    <name evidence="7" type="ORF">G3A50_09220</name>
</gene>
<feature type="region of interest" description="Disordered" evidence="5">
    <location>
        <begin position="172"/>
        <end position="196"/>
    </location>
</feature>
<feature type="region of interest" description="Disordered" evidence="5">
    <location>
        <begin position="1"/>
        <end position="49"/>
    </location>
</feature>
<feature type="region of interest" description="Disordered" evidence="5">
    <location>
        <begin position="365"/>
        <end position="428"/>
    </location>
</feature>
<dbReference type="InterPro" id="IPR005170">
    <property type="entry name" value="Transptr-assoc_dom"/>
</dbReference>
<feature type="compositionally biased region" description="Basic and acidic residues" evidence="5">
    <location>
        <begin position="172"/>
        <end position="194"/>
    </location>
</feature>
<evidence type="ECO:0000256" key="4">
    <source>
        <dbReference type="PROSITE-ProRule" id="PRU00703"/>
    </source>
</evidence>
<dbReference type="Proteomes" id="UP000464751">
    <property type="component" value="Chromosome"/>
</dbReference>
<comment type="similarity">
    <text evidence="1">Belongs to the UPF0053 family. Hemolysin C subfamily.</text>
</comment>
<evidence type="ECO:0000313" key="7">
    <source>
        <dbReference type="EMBL" id="QIB33869.1"/>
    </source>
</evidence>
<dbReference type="EMBL" id="CP048630">
    <property type="protein sequence ID" value="QIB33869.1"/>
    <property type="molecule type" value="Genomic_DNA"/>
</dbReference>
<evidence type="ECO:0000256" key="2">
    <source>
        <dbReference type="ARBA" id="ARBA00022737"/>
    </source>
</evidence>
<feature type="domain" description="CBS" evidence="6">
    <location>
        <begin position="220"/>
        <end position="277"/>
    </location>
</feature>
<dbReference type="PANTHER" id="PTHR22777:SF27">
    <property type="entry name" value="MAGNESIUM AND COBALT EFFLUX PROTEIN CORC"/>
    <property type="match status" value="1"/>
</dbReference>
<evidence type="ECO:0000256" key="5">
    <source>
        <dbReference type="SAM" id="MobiDB-lite"/>
    </source>
</evidence>
<keyword evidence="2" id="KW-0677">Repeat</keyword>
<dbReference type="KEGG" id="apra:G3A50_09220"/>
<accession>A0A6P1YKN6</accession>
<dbReference type="Pfam" id="PF03471">
    <property type="entry name" value="CorC_HlyC"/>
    <property type="match status" value="1"/>
</dbReference>
<keyword evidence="8" id="KW-1185">Reference proteome</keyword>